<dbReference type="InterPro" id="IPR029057">
    <property type="entry name" value="PRTase-like"/>
</dbReference>
<dbReference type="CDD" id="cd06223">
    <property type="entry name" value="PRTases_typeI"/>
    <property type="match status" value="1"/>
</dbReference>
<proteinExistence type="predicted"/>
<keyword evidence="2" id="KW-0328">Glycosyltransferase</keyword>
<gene>
    <name evidence="2" type="ORF">SM757_02100</name>
</gene>
<dbReference type="GO" id="GO:0016757">
    <property type="term" value="F:glycosyltransferase activity"/>
    <property type="evidence" value="ECO:0007669"/>
    <property type="project" value="UniProtKB-KW"/>
</dbReference>
<sequence>MPELLYRDRRDAGRRLAQLLMPWTGAQPLVLALPRGGVPVAFEIAQALQAPLDILLVRKLGAPGNPELGLGAVVEGDPPRRVLNAELVRRLHLSDEYLEGEMARQLACISEQRLRLREGRPPPVAAGREVILVDDGIATGGTVRAALQALSHAGAARVVLAVPVAPPQTVAQLPLPASDIVCPLQPHDLGAVGRFYDDFAQVDDDEVVRLLAQAAMTARSVSGA</sequence>
<organism evidence="2 3">
    <name type="scientific">Azohydromonas lata</name>
    <dbReference type="NCBI Taxonomy" id="45677"/>
    <lineage>
        <taxon>Bacteria</taxon>
        <taxon>Pseudomonadati</taxon>
        <taxon>Pseudomonadota</taxon>
        <taxon>Betaproteobacteria</taxon>
        <taxon>Burkholderiales</taxon>
        <taxon>Sphaerotilaceae</taxon>
        <taxon>Azohydromonas</taxon>
    </lineage>
</organism>
<keyword evidence="3" id="KW-1185">Reference proteome</keyword>
<dbReference type="InterPro" id="IPR000836">
    <property type="entry name" value="PRTase_dom"/>
</dbReference>
<dbReference type="SUPFAM" id="SSF53271">
    <property type="entry name" value="PRTase-like"/>
    <property type="match status" value="1"/>
</dbReference>
<dbReference type="Gene3D" id="3.40.50.2020">
    <property type="match status" value="1"/>
</dbReference>
<evidence type="ECO:0000259" key="1">
    <source>
        <dbReference type="Pfam" id="PF00156"/>
    </source>
</evidence>
<dbReference type="EMBL" id="JAXOJX010000002">
    <property type="protein sequence ID" value="MDZ5455358.1"/>
    <property type="molecule type" value="Genomic_DNA"/>
</dbReference>
<name>A0ABU5IBL0_9BURK</name>
<dbReference type="Pfam" id="PF00156">
    <property type="entry name" value="Pribosyltran"/>
    <property type="match status" value="1"/>
</dbReference>
<dbReference type="RefSeq" id="WP_322464215.1">
    <property type="nucleotide sequence ID" value="NZ_JAXOJX010000002.1"/>
</dbReference>
<comment type="caution">
    <text evidence="2">The sequence shown here is derived from an EMBL/GenBank/DDBJ whole genome shotgun (WGS) entry which is preliminary data.</text>
</comment>
<feature type="domain" description="Phosphoribosyltransferase" evidence="1">
    <location>
        <begin position="19"/>
        <end position="169"/>
    </location>
</feature>
<evidence type="ECO:0000313" key="2">
    <source>
        <dbReference type="EMBL" id="MDZ5455358.1"/>
    </source>
</evidence>
<protein>
    <submittedName>
        <fullName evidence="2">Phosphoribosyltransferase</fullName>
    </submittedName>
</protein>
<reference evidence="2 3" key="1">
    <citation type="submission" date="2023-11" db="EMBL/GenBank/DDBJ databases">
        <title>Draft genome of Azohydromonas lata strain H1 (DSM1123), a polyhydroxyalkanoate producer.</title>
        <authorList>
            <person name="Traversa D."/>
            <person name="D'Addabbo P."/>
            <person name="Pazzani C."/>
            <person name="Manzari C."/>
            <person name="Chiara M."/>
            <person name="Scrascia M."/>
        </authorList>
    </citation>
    <scope>NUCLEOTIDE SEQUENCE [LARGE SCALE GENOMIC DNA]</scope>
    <source>
        <strain evidence="2 3">H1</strain>
    </source>
</reference>
<evidence type="ECO:0000313" key="3">
    <source>
        <dbReference type="Proteomes" id="UP001293718"/>
    </source>
</evidence>
<accession>A0ABU5IBL0</accession>
<dbReference type="Gene3D" id="3.30.1310.20">
    <property type="entry name" value="PRTase-like"/>
    <property type="match status" value="1"/>
</dbReference>
<keyword evidence="2" id="KW-0808">Transferase</keyword>
<dbReference type="Proteomes" id="UP001293718">
    <property type="component" value="Unassembled WGS sequence"/>
</dbReference>